<dbReference type="Pfam" id="PF01329">
    <property type="entry name" value="Pterin_4a"/>
    <property type="match status" value="1"/>
</dbReference>
<comment type="caution">
    <text evidence="5">The sequence shown here is derived from an EMBL/GenBank/DDBJ whole genome shotgun (WGS) entry which is preliminary data.</text>
</comment>
<evidence type="ECO:0000256" key="4">
    <source>
        <dbReference type="ARBA" id="ARBA00023239"/>
    </source>
</evidence>
<sequence>MNPSQTHPAEAVRLLTEVELADALKHLPNWRLDEAEPACLVRICRTADWPRTLLLAGLVAHLAEVGWHHPELRLQYSTLEIRLNTHEVNGITARDTALAQQIDEVLGWQPAADGGQALTGLPPGQPYFRAA</sequence>
<evidence type="ECO:0000313" key="6">
    <source>
        <dbReference type="Proteomes" id="UP001379945"/>
    </source>
</evidence>
<evidence type="ECO:0000256" key="1">
    <source>
        <dbReference type="ARBA" id="ARBA00001554"/>
    </source>
</evidence>
<dbReference type="RefSeq" id="WP_341398209.1">
    <property type="nucleotide sequence ID" value="NZ_JBBUTI010000004.1"/>
</dbReference>
<gene>
    <name evidence="5" type="ORF">AACH00_06165</name>
</gene>
<comment type="catalytic activity">
    <reaction evidence="1">
        <text>(4aS,6R)-4a-hydroxy-L-erythro-5,6,7,8-tetrahydrobiopterin = (6R)-L-erythro-6,7-dihydrobiopterin + H2O</text>
        <dbReference type="Rhea" id="RHEA:11920"/>
        <dbReference type="ChEBI" id="CHEBI:15377"/>
        <dbReference type="ChEBI" id="CHEBI:15642"/>
        <dbReference type="ChEBI" id="CHEBI:43120"/>
        <dbReference type="EC" id="4.2.1.96"/>
    </reaction>
</comment>
<dbReference type="InterPro" id="IPR036428">
    <property type="entry name" value="PCD_sf"/>
</dbReference>
<comment type="similarity">
    <text evidence="2">Belongs to the pterin-4-alpha-carbinolamine dehydratase family.</text>
</comment>
<accession>A0ABU9C242</accession>
<dbReference type="Gene3D" id="3.30.1360.20">
    <property type="entry name" value="Transcriptional coactivator/pterin dehydratase"/>
    <property type="match status" value="1"/>
</dbReference>
<dbReference type="CDD" id="cd00488">
    <property type="entry name" value="PCD_DCoH"/>
    <property type="match status" value="1"/>
</dbReference>
<keyword evidence="6" id="KW-1185">Reference proteome</keyword>
<keyword evidence="4" id="KW-0456">Lyase</keyword>
<dbReference type="EC" id="4.2.1.96" evidence="3"/>
<evidence type="ECO:0000256" key="3">
    <source>
        <dbReference type="ARBA" id="ARBA00013252"/>
    </source>
</evidence>
<dbReference type="SUPFAM" id="SSF55248">
    <property type="entry name" value="PCD-like"/>
    <property type="match status" value="1"/>
</dbReference>
<dbReference type="InterPro" id="IPR001533">
    <property type="entry name" value="Pterin_deHydtase"/>
</dbReference>
<proteinExistence type="inferred from homology"/>
<dbReference type="PANTHER" id="PTHR12599:SF0">
    <property type="entry name" value="PTERIN-4-ALPHA-CARBINOLAMINE DEHYDRATASE"/>
    <property type="match status" value="1"/>
</dbReference>
<name>A0ABU9C242_9BURK</name>
<dbReference type="PANTHER" id="PTHR12599">
    <property type="entry name" value="PTERIN-4-ALPHA-CARBINOLAMINE DEHYDRATASE"/>
    <property type="match status" value="1"/>
</dbReference>
<organism evidence="5 6">
    <name type="scientific">Ideonella margarita</name>
    <dbReference type="NCBI Taxonomy" id="2984191"/>
    <lineage>
        <taxon>Bacteria</taxon>
        <taxon>Pseudomonadati</taxon>
        <taxon>Pseudomonadota</taxon>
        <taxon>Betaproteobacteria</taxon>
        <taxon>Burkholderiales</taxon>
        <taxon>Sphaerotilaceae</taxon>
        <taxon>Ideonella</taxon>
    </lineage>
</organism>
<protein>
    <recommendedName>
        <fullName evidence="3">4a-hydroxytetrahydrobiopterin dehydratase</fullName>
        <ecNumber evidence="3">4.2.1.96</ecNumber>
    </recommendedName>
</protein>
<evidence type="ECO:0000256" key="2">
    <source>
        <dbReference type="ARBA" id="ARBA00006472"/>
    </source>
</evidence>
<dbReference type="Proteomes" id="UP001379945">
    <property type="component" value="Unassembled WGS sequence"/>
</dbReference>
<dbReference type="EMBL" id="JBBUTI010000004">
    <property type="protein sequence ID" value="MEK8045928.1"/>
    <property type="molecule type" value="Genomic_DNA"/>
</dbReference>
<reference evidence="5 6" key="1">
    <citation type="submission" date="2024-04" db="EMBL/GenBank/DDBJ databases">
        <title>Novel species of the genus Ideonella isolated from streams.</title>
        <authorList>
            <person name="Lu H."/>
        </authorList>
    </citation>
    <scope>NUCLEOTIDE SEQUENCE [LARGE SCALE GENOMIC DNA]</scope>
    <source>
        <strain evidence="5 6">LYT19W</strain>
    </source>
</reference>
<evidence type="ECO:0000313" key="5">
    <source>
        <dbReference type="EMBL" id="MEK8045928.1"/>
    </source>
</evidence>